<dbReference type="Pfam" id="PF06114">
    <property type="entry name" value="Peptidase_M78"/>
    <property type="match status" value="1"/>
</dbReference>
<comment type="caution">
    <text evidence="2">The sequence shown here is derived from an EMBL/GenBank/DDBJ whole genome shotgun (WGS) entry which is preliminary data.</text>
</comment>
<evidence type="ECO:0000313" key="2">
    <source>
        <dbReference type="EMBL" id="PJC33977.1"/>
    </source>
</evidence>
<dbReference type="Gene3D" id="1.10.10.2910">
    <property type="match status" value="1"/>
</dbReference>
<name>A0A2M8F3W9_9BACT</name>
<proteinExistence type="predicted"/>
<dbReference type="InterPro" id="IPR010359">
    <property type="entry name" value="IrrE_HExxH"/>
</dbReference>
<dbReference type="Proteomes" id="UP000231383">
    <property type="component" value="Unassembled WGS sequence"/>
</dbReference>
<organism evidence="2 3">
    <name type="scientific">Candidatus Roizmanbacteria bacterium CG_4_9_14_0_2_um_filter_39_13</name>
    <dbReference type="NCBI Taxonomy" id="1974839"/>
    <lineage>
        <taxon>Bacteria</taxon>
        <taxon>Candidatus Roizmaniibacteriota</taxon>
    </lineage>
</organism>
<feature type="domain" description="IrrE N-terminal-like" evidence="1">
    <location>
        <begin position="39"/>
        <end position="143"/>
    </location>
</feature>
<reference evidence="3" key="1">
    <citation type="submission" date="2017-09" db="EMBL/GenBank/DDBJ databases">
        <title>Depth-based differentiation of microbial function through sediment-hosted aquifers and enrichment of novel symbionts in the deep terrestrial subsurface.</title>
        <authorList>
            <person name="Probst A.J."/>
            <person name="Ladd B."/>
            <person name="Jarett J.K."/>
            <person name="Geller-Mcgrath D.E."/>
            <person name="Sieber C.M.K."/>
            <person name="Emerson J.B."/>
            <person name="Anantharaman K."/>
            <person name="Thomas B.C."/>
            <person name="Malmstrom R."/>
            <person name="Stieglmeier M."/>
            <person name="Klingl A."/>
            <person name="Woyke T."/>
            <person name="Ryan C.M."/>
            <person name="Banfield J.F."/>
        </authorList>
    </citation>
    <scope>NUCLEOTIDE SEQUENCE [LARGE SCALE GENOMIC DNA]</scope>
</reference>
<dbReference type="AlphaFoldDB" id="A0A2M8F3W9"/>
<gene>
    <name evidence="2" type="ORF">CO051_00610</name>
</gene>
<dbReference type="InterPro" id="IPR052345">
    <property type="entry name" value="Rad_response_metalloprotease"/>
</dbReference>
<dbReference type="EMBL" id="PFSC01000017">
    <property type="protein sequence ID" value="PJC33977.1"/>
    <property type="molecule type" value="Genomic_DNA"/>
</dbReference>
<sequence length="149" mass="17609">MGYHFPREILSSLQRRCVEVFESKFIKHDNIDGFLEYPKKSTERPKIYLNKDRPTQRKKFTLAHELGHFILHNSAKRKYRIDNLDYSQSNKETKEETDANYFAATLLVPEKKLRSILGLSKGDIEFAAEYFGVSKPVIENRIKWLQKNK</sequence>
<evidence type="ECO:0000259" key="1">
    <source>
        <dbReference type="Pfam" id="PF06114"/>
    </source>
</evidence>
<protein>
    <recommendedName>
        <fullName evidence="1">IrrE N-terminal-like domain-containing protein</fullName>
    </recommendedName>
</protein>
<evidence type="ECO:0000313" key="3">
    <source>
        <dbReference type="Proteomes" id="UP000231383"/>
    </source>
</evidence>
<accession>A0A2M8F3W9</accession>
<dbReference type="PANTHER" id="PTHR43236:SF2">
    <property type="entry name" value="BLL0069 PROTEIN"/>
    <property type="match status" value="1"/>
</dbReference>
<dbReference type="PANTHER" id="PTHR43236">
    <property type="entry name" value="ANTITOXIN HIGA1"/>
    <property type="match status" value="1"/>
</dbReference>